<accession>A0A151MMF1</accession>
<protein>
    <submittedName>
        <fullName evidence="1">Uncharacterized protein</fullName>
    </submittedName>
</protein>
<organism evidence="1 2">
    <name type="scientific">Alligator mississippiensis</name>
    <name type="common">American alligator</name>
    <dbReference type="NCBI Taxonomy" id="8496"/>
    <lineage>
        <taxon>Eukaryota</taxon>
        <taxon>Metazoa</taxon>
        <taxon>Chordata</taxon>
        <taxon>Craniata</taxon>
        <taxon>Vertebrata</taxon>
        <taxon>Euteleostomi</taxon>
        <taxon>Archelosauria</taxon>
        <taxon>Archosauria</taxon>
        <taxon>Crocodylia</taxon>
        <taxon>Alligatoridae</taxon>
        <taxon>Alligatorinae</taxon>
        <taxon>Alligator</taxon>
    </lineage>
</organism>
<gene>
    <name evidence="1" type="ORF">Y1Q_0023560</name>
</gene>
<keyword evidence="2" id="KW-1185">Reference proteome</keyword>
<comment type="caution">
    <text evidence="1">The sequence shown here is derived from an EMBL/GenBank/DDBJ whole genome shotgun (WGS) entry which is preliminary data.</text>
</comment>
<dbReference type="Proteomes" id="UP000050525">
    <property type="component" value="Unassembled WGS sequence"/>
</dbReference>
<proteinExistence type="predicted"/>
<name>A0A151MMF1_ALLMI</name>
<sequence length="75" mass="8516">MSLIPCMELIGKDSSDSSRSWDWLKCLELQSQKKEENNNELLLESKGAVSKSASYWHPCGYAKCSLFLSLSRWGN</sequence>
<reference evidence="1 2" key="1">
    <citation type="journal article" date="2012" name="Genome Biol.">
        <title>Sequencing three crocodilian genomes to illuminate the evolution of archosaurs and amniotes.</title>
        <authorList>
            <person name="St John J.A."/>
            <person name="Braun E.L."/>
            <person name="Isberg S.R."/>
            <person name="Miles L.G."/>
            <person name="Chong A.Y."/>
            <person name="Gongora J."/>
            <person name="Dalzell P."/>
            <person name="Moran C."/>
            <person name="Bed'hom B."/>
            <person name="Abzhanov A."/>
            <person name="Burgess S.C."/>
            <person name="Cooksey A.M."/>
            <person name="Castoe T.A."/>
            <person name="Crawford N.G."/>
            <person name="Densmore L.D."/>
            <person name="Drew J.C."/>
            <person name="Edwards S.V."/>
            <person name="Faircloth B.C."/>
            <person name="Fujita M.K."/>
            <person name="Greenwold M.J."/>
            <person name="Hoffmann F.G."/>
            <person name="Howard J.M."/>
            <person name="Iguchi T."/>
            <person name="Janes D.E."/>
            <person name="Khan S.Y."/>
            <person name="Kohno S."/>
            <person name="de Koning A.J."/>
            <person name="Lance S.L."/>
            <person name="McCarthy F.M."/>
            <person name="McCormack J.E."/>
            <person name="Merchant M.E."/>
            <person name="Peterson D.G."/>
            <person name="Pollock D.D."/>
            <person name="Pourmand N."/>
            <person name="Raney B.J."/>
            <person name="Roessler K.A."/>
            <person name="Sanford J.R."/>
            <person name="Sawyer R.H."/>
            <person name="Schmidt C.J."/>
            <person name="Triplett E.W."/>
            <person name="Tuberville T.D."/>
            <person name="Venegas-Anaya M."/>
            <person name="Howard J.T."/>
            <person name="Jarvis E.D."/>
            <person name="Guillette L.J.Jr."/>
            <person name="Glenn T.C."/>
            <person name="Green R.E."/>
            <person name="Ray D.A."/>
        </authorList>
    </citation>
    <scope>NUCLEOTIDE SEQUENCE [LARGE SCALE GENOMIC DNA]</scope>
    <source>
        <strain evidence="1">KSC_2009_1</strain>
    </source>
</reference>
<evidence type="ECO:0000313" key="1">
    <source>
        <dbReference type="EMBL" id="KYO25731.1"/>
    </source>
</evidence>
<dbReference type="EMBL" id="AKHW03005669">
    <property type="protein sequence ID" value="KYO25731.1"/>
    <property type="molecule type" value="Genomic_DNA"/>
</dbReference>
<dbReference type="AlphaFoldDB" id="A0A151MMF1"/>
<evidence type="ECO:0000313" key="2">
    <source>
        <dbReference type="Proteomes" id="UP000050525"/>
    </source>
</evidence>